<feature type="compositionally biased region" description="Basic residues" evidence="1">
    <location>
        <begin position="93"/>
        <end position="106"/>
    </location>
</feature>
<proteinExistence type="predicted"/>
<keyword evidence="3" id="KW-1185">Reference proteome</keyword>
<dbReference type="Proteomes" id="UP000078200">
    <property type="component" value="Unassembled WGS sequence"/>
</dbReference>
<dbReference type="VEuPathDB" id="VectorBase:GAUT030731"/>
<dbReference type="AlphaFoldDB" id="A0A1A9VA73"/>
<protein>
    <submittedName>
        <fullName evidence="2">Uncharacterized protein</fullName>
    </submittedName>
</protein>
<evidence type="ECO:0000256" key="1">
    <source>
        <dbReference type="SAM" id="MobiDB-lite"/>
    </source>
</evidence>
<feature type="region of interest" description="Disordered" evidence="1">
    <location>
        <begin position="193"/>
        <end position="216"/>
    </location>
</feature>
<name>A0A1A9VA73_GLOAU</name>
<evidence type="ECO:0000313" key="3">
    <source>
        <dbReference type="Proteomes" id="UP000078200"/>
    </source>
</evidence>
<reference evidence="2" key="1">
    <citation type="submission" date="2020-05" db="UniProtKB">
        <authorList>
            <consortium name="EnsemblMetazoa"/>
        </authorList>
    </citation>
    <scope>IDENTIFICATION</scope>
    <source>
        <strain evidence="2">TTRI</strain>
    </source>
</reference>
<sequence>MSYHVKSAPFFGRAATTGKKNGELQRLKEEHDRLKEFNGHAIDVKMCHVRLKRLFKEIEEIKETNLKRRHTIKEEAPKNQMPFYRDDSSKSEKNRRRSHQNGHQYRKAPEQTKTMAQIRNEGGLSRVHRPKIIWSPSKAKADQDERTGMARVIRRLNYGNQVSSWNMHRMLINNLNGEVRAGIRETRRFLRKPFPRTDPVKTPGVINRNKNENNVSSNITIPKMSRRHKKYAAAMDDARIASNPYLIDGNMSQGFNFEYNLGEYPPTNFKHRELLYSCRSSDPQSEDDEKGTIARKRWGKIAEVISGRFDIKKSIKNLKTLEKCDNDLEYQLRTISNGTHLPQSQIMVQQDDELNISENVDDNLDNSEVLLNKEILLDVISRSGNPLYVGSNFLAARNNQLASIDEPAPLAKTIAYNESQPFASRSIISKTSRNSSSFELERHF</sequence>
<evidence type="ECO:0000313" key="2">
    <source>
        <dbReference type="EnsemblMetazoa" id="GAUT030731-PA"/>
    </source>
</evidence>
<feature type="compositionally biased region" description="Low complexity" evidence="1">
    <location>
        <begin position="205"/>
        <end position="216"/>
    </location>
</feature>
<accession>A0A1A9VA73</accession>
<organism evidence="2 3">
    <name type="scientific">Glossina austeni</name>
    <name type="common">Savannah tsetse fly</name>
    <dbReference type="NCBI Taxonomy" id="7395"/>
    <lineage>
        <taxon>Eukaryota</taxon>
        <taxon>Metazoa</taxon>
        <taxon>Ecdysozoa</taxon>
        <taxon>Arthropoda</taxon>
        <taxon>Hexapoda</taxon>
        <taxon>Insecta</taxon>
        <taxon>Pterygota</taxon>
        <taxon>Neoptera</taxon>
        <taxon>Endopterygota</taxon>
        <taxon>Diptera</taxon>
        <taxon>Brachycera</taxon>
        <taxon>Muscomorpha</taxon>
        <taxon>Hippoboscoidea</taxon>
        <taxon>Glossinidae</taxon>
        <taxon>Glossina</taxon>
    </lineage>
</organism>
<dbReference type="STRING" id="7395.A0A1A9VA73"/>
<feature type="region of interest" description="Disordered" evidence="1">
    <location>
        <begin position="69"/>
        <end position="111"/>
    </location>
</feature>
<dbReference type="EnsemblMetazoa" id="GAUT030731-RA">
    <property type="protein sequence ID" value="GAUT030731-PA"/>
    <property type="gene ID" value="GAUT030731"/>
</dbReference>